<dbReference type="InterPro" id="IPR036390">
    <property type="entry name" value="WH_DNA-bd_sf"/>
</dbReference>
<dbReference type="InterPro" id="IPR000944">
    <property type="entry name" value="Tscrpt_reg_Rrf2"/>
</dbReference>
<name>A0A1U7NI08_9FIRM</name>
<organism evidence="1 2">
    <name type="scientific">Ileibacterium valens</name>
    <dbReference type="NCBI Taxonomy" id="1862668"/>
    <lineage>
        <taxon>Bacteria</taxon>
        <taxon>Bacillati</taxon>
        <taxon>Bacillota</taxon>
        <taxon>Erysipelotrichia</taxon>
        <taxon>Erysipelotrichales</taxon>
        <taxon>Erysipelotrichaceae</taxon>
        <taxon>Ileibacterium</taxon>
    </lineage>
</organism>
<dbReference type="GeneID" id="82202144"/>
<evidence type="ECO:0000313" key="1">
    <source>
        <dbReference type="EMBL" id="OLU41764.1"/>
    </source>
</evidence>
<evidence type="ECO:0000313" key="2">
    <source>
        <dbReference type="Proteomes" id="UP000186341"/>
    </source>
</evidence>
<evidence type="ECO:0008006" key="3">
    <source>
        <dbReference type="Google" id="ProtNLM"/>
    </source>
</evidence>
<comment type="caution">
    <text evidence="1">The sequence shown here is derived from an EMBL/GenBank/DDBJ whole genome shotgun (WGS) entry which is preliminary data.</text>
</comment>
<accession>A0A1U7NI08</accession>
<dbReference type="Pfam" id="PF02082">
    <property type="entry name" value="Rrf2"/>
    <property type="match status" value="1"/>
</dbReference>
<gene>
    <name evidence="1" type="ORF">BO222_02710</name>
</gene>
<dbReference type="PROSITE" id="PS51197">
    <property type="entry name" value="HTH_RRF2_2"/>
    <property type="match status" value="1"/>
</dbReference>
<dbReference type="GO" id="GO:0003700">
    <property type="term" value="F:DNA-binding transcription factor activity"/>
    <property type="evidence" value="ECO:0007669"/>
    <property type="project" value="TreeGrafter"/>
</dbReference>
<dbReference type="GO" id="GO:0005829">
    <property type="term" value="C:cytosol"/>
    <property type="evidence" value="ECO:0007669"/>
    <property type="project" value="TreeGrafter"/>
</dbReference>
<reference evidence="1 2" key="1">
    <citation type="submission" date="2016-11" db="EMBL/GenBank/DDBJ databases">
        <title>Description of two novel members of the family Erysipelotrichaceae: Ileibacterium lipovorans gen. nov., sp. nov. and Dubosiella newyorkensis, gen. nov., sp. nov.</title>
        <authorList>
            <person name="Cox L.M."/>
            <person name="Sohn J."/>
            <person name="Tyrrell K.L."/>
            <person name="Citron D.M."/>
            <person name="Lawson P.A."/>
            <person name="Patel N.B."/>
            <person name="Iizumi T."/>
            <person name="Perez-Perez G.I."/>
            <person name="Goldstein E.J."/>
            <person name="Blaser M.J."/>
        </authorList>
    </citation>
    <scope>NUCLEOTIDE SEQUENCE [LARGE SCALE GENOMIC DNA]</scope>
    <source>
        <strain evidence="1 2">NYU-BL-A3</strain>
    </source>
</reference>
<protein>
    <recommendedName>
        <fullName evidence="3">Transcriptional regulator</fullName>
    </recommendedName>
</protein>
<dbReference type="EMBL" id="MPJW01000076">
    <property type="protein sequence ID" value="OLU41764.1"/>
    <property type="molecule type" value="Genomic_DNA"/>
</dbReference>
<sequence>MNYSTRTADAVHLLVLIHQGQVDLVSEALAKSMASSPAHIRKLMAKLKKGNLIQSRQGKACPKLAKDPKEITLLDIYQIMEDGKCILHLDTHTNPDCQHGIYIQKVLQENYDSLQNKFEQELNSITLQSLIDQYCEKLQQIK</sequence>
<dbReference type="OrthoDB" id="213028at2"/>
<dbReference type="PANTHER" id="PTHR33221">
    <property type="entry name" value="WINGED HELIX-TURN-HELIX TRANSCRIPTIONAL REGULATOR, RRF2 FAMILY"/>
    <property type="match status" value="1"/>
</dbReference>
<dbReference type="SUPFAM" id="SSF46785">
    <property type="entry name" value="Winged helix' DNA-binding domain"/>
    <property type="match status" value="1"/>
</dbReference>
<proteinExistence type="predicted"/>
<dbReference type="RefSeq" id="WP_075818168.1">
    <property type="nucleotide sequence ID" value="NZ_CAJUTZ010000044.1"/>
</dbReference>
<dbReference type="InterPro" id="IPR036388">
    <property type="entry name" value="WH-like_DNA-bd_sf"/>
</dbReference>
<dbReference type="Gene3D" id="1.10.10.10">
    <property type="entry name" value="Winged helix-like DNA-binding domain superfamily/Winged helix DNA-binding domain"/>
    <property type="match status" value="1"/>
</dbReference>
<dbReference type="Proteomes" id="UP000186341">
    <property type="component" value="Unassembled WGS sequence"/>
</dbReference>
<dbReference type="PANTHER" id="PTHR33221:SF15">
    <property type="entry name" value="HTH-TYPE TRANSCRIPTIONAL REGULATOR YWGB-RELATED"/>
    <property type="match status" value="1"/>
</dbReference>
<keyword evidence="2" id="KW-1185">Reference proteome</keyword>
<dbReference type="AlphaFoldDB" id="A0A1U7NI08"/>